<evidence type="ECO:0000259" key="8">
    <source>
        <dbReference type="Pfam" id="PF00557"/>
    </source>
</evidence>
<name>A0A660S9C2_UNCT6</name>
<reference evidence="9 10" key="1">
    <citation type="submission" date="2018-06" db="EMBL/GenBank/DDBJ databases">
        <title>Extensive metabolic versatility and redundancy in microbially diverse, dynamic hydrothermal sediments.</title>
        <authorList>
            <person name="Dombrowski N."/>
            <person name="Teske A."/>
            <person name="Baker B.J."/>
        </authorList>
    </citation>
    <scope>NUCLEOTIDE SEQUENCE [LARGE SCALE GENOMIC DNA]</scope>
    <source>
        <strain evidence="9">B35_G9</strain>
    </source>
</reference>
<dbReference type="PROSITE" id="PS00680">
    <property type="entry name" value="MAP_1"/>
    <property type="match status" value="1"/>
</dbReference>
<keyword evidence="3 6" id="KW-0645">Protease</keyword>
<keyword evidence="5 6" id="KW-0378">Hydrolase</keyword>
<feature type="binding site" evidence="6">
    <location>
        <position position="106"/>
    </location>
    <ligand>
        <name>a divalent metal cation</name>
        <dbReference type="ChEBI" id="CHEBI:60240"/>
        <label>1</label>
    </ligand>
</feature>
<dbReference type="AlphaFoldDB" id="A0A660S9C2"/>
<dbReference type="NCBIfam" id="TIGR00500">
    <property type="entry name" value="met_pdase_I"/>
    <property type="match status" value="1"/>
</dbReference>
<dbReference type="EC" id="3.4.11.18" evidence="6 7"/>
<feature type="binding site" evidence="6">
    <location>
        <position position="202"/>
    </location>
    <ligand>
        <name>a divalent metal cation</name>
        <dbReference type="ChEBI" id="CHEBI:60240"/>
        <label>2</label>
        <note>catalytic</note>
    </ligand>
</feature>
<dbReference type="CDD" id="cd01086">
    <property type="entry name" value="MetAP1"/>
    <property type="match status" value="1"/>
</dbReference>
<gene>
    <name evidence="6 9" type="primary">map</name>
    <name evidence="9" type="ORF">DRP44_03270</name>
</gene>
<dbReference type="GO" id="GO:0005829">
    <property type="term" value="C:cytosol"/>
    <property type="evidence" value="ECO:0007669"/>
    <property type="project" value="TreeGrafter"/>
</dbReference>
<evidence type="ECO:0000256" key="3">
    <source>
        <dbReference type="ARBA" id="ARBA00022670"/>
    </source>
</evidence>
<evidence type="ECO:0000256" key="4">
    <source>
        <dbReference type="ARBA" id="ARBA00022723"/>
    </source>
</evidence>
<dbReference type="HAMAP" id="MF_01974">
    <property type="entry name" value="MetAP_1"/>
    <property type="match status" value="1"/>
</dbReference>
<dbReference type="Pfam" id="PF00557">
    <property type="entry name" value="Peptidase_M24"/>
    <property type="match status" value="1"/>
</dbReference>
<dbReference type="InterPro" id="IPR001714">
    <property type="entry name" value="Pept_M24_MAP"/>
</dbReference>
<evidence type="ECO:0000256" key="5">
    <source>
        <dbReference type="ARBA" id="ARBA00022801"/>
    </source>
</evidence>
<accession>A0A660S9C2</accession>
<dbReference type="InterPro" id="IPR036005">
    <property type="entry name" value="Creatinase/aminopeptidase-like"/>
</dbReference>
<dbReference type="InterPro" id="IPR002467">
    <property type="entry name" value="Pept_M24A_MAP1"/>
</dbReference>
<feature type="binding site" evidence="6">
    <location>
        <position position="77"/>
    </location>
    <ligand>
        <name>substrate</name>
    </ligand>
</feature>
<comment type="similarity">
    <text evidence="6">Belongs to the peptidase M24A family. Methionine aminopeptidase type 1 subfamily.</text>
</comment>
<comment type="function">
    <text evidence="1 6">Removes the N-terminal methionine from nascent proteins. The N-terminal methionine is often cleaved when the second residue in the primary sequence is small and uncharged (Met-Ala-, Cys, Gly, Pro, Ser, Thr, or Val). Requires deformylation of the N(alpha)-formylated initiator methionine before it can be hydrolyzed.</text>
</comment>
<evidence type="ECO:0000313" key="10">
    <source>
        <dbReference type="Proteomes" id="UP000282321"/>
    </source>
</evidence>
<evidence type="ECO:0000256" key="7">
    <source>
        <dbReference type="RuleBase" id="RU003653"/>
    </source>
</evidence>
<organism evidence="9 10">
    <name type="scientific">candidate division TA06 bacterium</name>
    <dbReference type="NCBI Taxonomy" id="2250710"/>
    <lineage>
        <taxon>Bacteria</taxon>
        <taxon>Bacteria division TA06</taxon>
    </lineage>
</organism>
<protein>
    <recommendedName>
        <fullName evidence="6 7">Methionine aminopeptidase</fullName>
        <shortName evidence="6">MAP</shortName>
        <shortName evidence="6">MetAP</shortName>
        <ecNumber evidence="6 7">3.4.11.18</ecNumber>
    </recommendedName>
    <alternativeName>
        <fullName evidence="6">Peptidase M</fullName>
    </alternativeName>
</protein>
<keyword evidence="2 6" id="KW-0031">Aminopeptidase</keyword>
<comment type="subunit">
    <text evidence="6">Monomer.</text>
</comment>
<feature type="binding site" evidence="6">
    <location>
        <position position="233"/>
    </location>
    <ligand>
        <name>a divalent metal cation</name>
        <dbReference type="ChEBI" id="CHEBI:60240"/>
        <label>2</label>
        <note>catalytic</note>
    </ligand>
</feature>
<feature type="binding site" evidence="6">
    <location>
        <position position="176"/>
    </location>
    <ligand>
        <name>substrate</name>
    </ligand>
</feature>
<evidence type="ECO:0000256" key="2">
    <source>
        <dbReference type="ARBA" id="ARBA00022438"/>
    </source>
</evidence>
<evidence type="ECO:0000256" key="1">
    <source>
        <dbReference type="ARBA" id="ARBA00002521"/>
    </source>
</evidence>
<feature type="binding site" evidence="6">
    <location>
        <position position="169"/>
    </location>
    <ligand>
        <name>a divalent metal cation</name>
        <dbReference type="ChEBI" id="CHEBI:60240"/>
        <label>2</label>
        <note>catalytic</note>
    </ligand>
</feature>
<feature type="domain" description="Peptidase M24" evidence="8">
    <location>
        <begin position="11"/>
        <end position="240"/>
    </location>
</feature>
<dbReference type="InterPro" id="IPR000994">
    <property type="entry name" value="Pept_M24"/>
</dbReference>
<dbReference type="PANTHER" id="PTHR43330:SF27">
    <property type="entry name" value="METHIONINE AMINOPEPTIDASE"/>
    <property type="match status" value="1"/>
</dbReference>
<sequence length="259" mass="28680">MIIIKSKQEIELMRKADRIVANTFIYLREYIKPGISTKKIDELAESFIRKNGAVPNFKGYYGYPATICISINEEIVHGIPSKKRIIKDGDIVSLDLGCLYKGYHGDAAVTIPVGNVSSDVMQFIKDTKNSLLAGIEAARVGNRLGDISHAVQVYAESRGYGVIRDFVGHGIGRDLHEDPEIPNFGKPGIGPRLREGMTIAIEPMLSMGDYHTITLQDGWTAVTADHSIACHFEHSLAITKNGPDILSLPDNPDDWYDYF</sequence>
<evidence type="ECO:0000256" key="6">
    <source>
        <dbReference type="HAMAP-Rule" id="MF_01974"/>
    </source>
</evidence>
<dbReference type="Gene3D" id="3.90.230.10">
    <property type="entry name" value="Creatinase/methionine aminopeptidase superfamily"/>
    <property type="match status" value="1"/>
</dbReference>
<proteinExistence type="inferred from homology"/>
<dbReference type="EMBL" id="QNBC01000031">
    <property type="protein sequence ID" value="RKX66850.1"/>
    <property type="molecule type" value="Genomic_DNA"/>
</dbReference>
<dbReference type="GO" id="GO:0046872">
    <property type="term" value="F:metal ion binding"/>
    <property type="evidence" value="ECO:0007669"/>
    <property type="project" value="UniProtKB-UniRule"/>
</dbReference>
<dbReference type="SUPFAM" id="SSF55920">
    <property type="entry name" value="Creatinase/aminopeptidase"/>
    <property type="match status" value="1"/>
</dbReference>
<keyword evidence="4 6" id="KW-0479">Metal-binding</keyword>
<comment type="caution">
    <text evidence="9">The sequence shown here is derived from an EMBL/GenBank/DDBJ whole genome shotgun (WGS) entry which is preliminary data.</text>
</comment>
<comment type="catalytic activity">
    <reaction evidence="6 7">
        <text>Release of N-terminal amino acids, preferentially methionine, from peptides and arylamides.</text>
        <dbReference type="EC" id="3.4.11.18"/>
    </reaction>
</comment>
<feature type="binding site" evidence="6">
    <location>
        <position position="233"/>
    </location>
    <ligand>
        <name>a divalent metal cation</name>
        <dbReference type="ChEBI" id="CHEBI:60240"/>
        <label>1</label>
    </ligand>
</feature>
<evidence type="ECO:0000313" key="9">
    <source>
        <dbReference type="EMBL" id="RKX66850.1"/>
    </source>
</evidence>
<dbReference type="PRINTS" id="PR00599">
    <property type="entry name" value="MAPEPTIDASE"/>
</dbReference>
<dbReference type="PANTHER" id="PTHR43330">
    <property type="entry name" value="METHIONINE AMINOPEPTIDASE"/>
    <property type="match status" value="1"/>
</dbReference>
<dbReference type="GO" id="GO:0004239">
    <property type="term" value="F:initiator methionyl aminopeptidase activity"/>
    <property type="evidence" value="ECO:0007669"/>
    <property type="project" value="UniProtKB-UniRule"/>
</dbReference>
<comment type="cofactor">
    <cofactor evidence="6">
        <name>Co(2+)</name>
        <dbReference type="ChEBI" id="CHEBI:48828"/>
    </cofactor>
    <cofactor evidence="6">
        <name>Zn(2+)</name>
        <dbReference type="ChEBI" id="CHEBI:29105"/>
    </cofactor>
    <cofactor evidence="6">
        <name>Mn(2+)</name>
        <dbReference type="ChEBI" id="CHEBI:29035"/>
    </cofactor>
    <cofactor evidence="6">
        <name>Fe(2+)</name>
        <dbReference type="ChEBI" id="CHEBI:29033"/>
    </cofactor>
    <text evidence="6">Binds 2 divalent metal cations per subunit. Has a high-affinity and a low affinity metal-binding site. The true nature of the physiological cofactor is under debate. The enzyme is active with cobalt, zinc, manganese or divalent iron ions. Most likely, methionine aminopeptidases function as mononuclear Fe(2+)-metalloproteases under physiological conditions, and the catalytically relevant metal-binding site has been assigned to the histidine-containing high-affinity site.</text>
</comment>
<feature type="binding site" evidence="6">
    <location>
        <position position="106"/>
    </location>
    <ligand>
        <name>a divalent metal cation</name>
        <dbReference type="ChEBI" id="CHEBI:60240"/>
        <label>2</label>
        <note>catalytic</note>
    </ligand>
</feature>
<dbReference type="GO" id="GO:0070006">
    <property type="term" value="F:metalloaminopeptidase activity"/>
    <property type="evidence" value="ECO:0007669"/>
    <property type="project" value="UniProtKB-UniRule"/>
</dbReference>
<feature type="binding site" evidence="6">
    <location>
        <position position="95"/>
    </location>
    <ligand>
        <name>a divalent metal cation</name>
        <dbReference type="ChEBI" id="CHEBI:60240"/>
        <label>1</label>
    </ligand>
</feature>
<dbReference type="GO" id="GO:0006508">
    <property type="term" value="P:proteolysis"/>
    <property type="evidence" value="ECO:0007669"/>
    <property type="project" value="UniProtKB-KW"/>
</dbReference>
<dbReference type="Proteomes" id="UP000282321">
    <property type="component" value="Unassembled WGS sequence"/>
</dbReference>